<evidence type="ECO:0000256" key="1">
    <source>
        <dbReference type="ARBA" id="ARBA00022630"/>
    </source>
</evidence>
<feature type="domain" description="FAD-binding" evidence="5">
    <location>
        <begin position="500"/>
        <end position="558"/>
    </location>
</feature>
<evidence type="ECO:0000256" key="2">
    <source>
        <dbReference type="ARBA" id="ARBA00022827"/>
    </source>
</evidence>
<dbReference type="SUPFAM" id="SSF51905">
    <property type="entry name" value="FAD/NAD(P)-binding domain"/>
    <property type="match status" value="1"/>
</dbReference>
<keyword evidence="2" id="KW-0274">FAD</keyword>
<dbReference type="Proteomes" id="UP000815677">
    <property type="component" value="Unassembled WGS sequence"/>
</dbReference>
<organism evidence="6 7">
    <name type="scientific">Mycena chlorophos</name>
    <name type="common">Agaric fungus</name>
    <name type="synonym">Agaricus chlorophos</name>
    <dbReference type="NCBI Taxonomy" id="658473"/>
    <lineage>
        <taxon>Eukaryota</taxon>
        <taxon>Fungi</taxon>
        <taxon>Dikarya</taxon>
        <taxon>Basidiomycota</taxon>
        <taxon>Agaricomycotina</taxon>
        <taxon>Agaricomycetes</taxon>
        <taxon>Agaricomycetidae</taxon>
        <taxon>Agaricales</taxon>
        <taxon>Marasmiineae</taxon>
        <taxon>Mycenaceae</taxon>
        <taxon>Mycena</taxon>
    </lineage>
</organism>
<feature type="region of interest" description="Disordered" evidence="4">
    <location>
        <begin position="1"/>
        <end position="21"/>
    </location>
</feature>
<dbReference type="PANTHER" id="PTHR46720:SF3">
    <property type="entry name" value="FAD-BINDING DOMAIN-CONTAINING PROTEIN-RELATED"/>
    <property type="match status" value="1"/>
</dbReference>
<proteinExistence type="predicted"/>
<dbReference type="PANTHER" id="PTHR46720">
    <property type="entry name" value="HYDROXYLASE, PUTATIVE (AFU_ORTHOLOGUE AFUA_3G01460)-RELATED"/>
    <property type="match status" value="1"/>
</dbReference>
<gene>
    <name evidence="6" type="ORF">MCHLO_09656</name>
</gene>
<dbReference type="InterPro" id="IPR036188">
    <property type="entry name" value="FAD/NAD-bd_sf"/>
</dbReference>
<evidence type="ECO:0000313" key="6">
    <source>
        <dbReference type="EMBL" id="GAT52621.1"/>
    </source>
</evidence>
<dbReference type="Pfam" id="PF01494">
    <property type="entry name" value="FAD_binding_3"/>
    <property type="match status" value="1"/>
</dbReference>
<evidence type="ECO:0000256" key="4">
    <source>
        <dbReference type="SAM" id="MobiDB-lite"/>
    </source>
</evidence>
<sequence length="646" mass="69864">MVQDEPLEQTHSPLHITTRDDDMRCASSQAAEGLASATRETAGEAEAGVACLGDGNGNVNGIASQVALDGATANRRRRRRRRCCRRRRRTLRQSLPPPFKFLLLLSSHWQGQFGRVSALRACSQQGTKHVGLGACKHYVSVVLVRPSHALLILSSLLAAFLGLNTNGVDRAGGMLFFAHGMWSGVAVRPASAWSGGGIGGLSIAVALRQYPHIDVEIFEAASELTEVGAGIGLLARPWKILEKLGVDNELRDVVCFIDRWQYRKSDRPVGIPFAALQTEGLLVTVHRADVQFALARSLPKSHRIFFSKKLSTYNERPESKDVELVFEDGTSATCDIFGISRVGADGVNSATRATLLSERAAGLRSLGQPEEATAAEACINPIFSGQLVFRALIPAERLRAVDAGHEGLVRPVQYVGEGAFILVYPVSAGTNINFVATIFDKEREDTEYAGPWVRNTDGEEVRGHFVGWEGGVRVLIDLLEKCLAWCIPLVRPLASFVSDSGRVALLGDAAHAMAPYQITGAASAIEDAYTLAALLGHATNSVPLNSAPAERAARALSVYDQIRRPVVEIAARRAKLHGRFVSFDGQPHSDSLGAAGGEDLDGWFAGMVKNWEWAWSESDEEQDTRSVESSVQEGIALLDRARGNCK</sequence>
<dbReference type="InterPro" id="IPR002938">
    <property type="entry name" value="FAD-bd"/>
</dbReference>
<protein>
    <submittedName>
        <fullName evidence="6">Salicylate hydroxylase</fullName>
    </submittedName>
</protein>
<reference evidence="6" key="1">
    <citation type="submission" date="2014-09" db="EMBL/GenBank/DDBJ databases">
        <title>Genome sequence of the luminous mushroom Mycena chlorophos for searching fungal bioluminescence genes.</title>
        <authorList>
            <person name="Tanaka Y."/>
            <person name="Kasuga D."/>
            <person name="Oba Y."/>
            <person name="Hase S."/>
            <person name="Sato K."/>
            <person name="Oba Y."/>
            <person name="Sakakibara Y."/>
        </authorList>
    </citation>
    <scope>NUCLEOTIDE SEQUENCE</scope>
</reference>
<dbReference type="SUPFAM" id="SSF54373">
    <property type="entry name" value="FAD-linked reductases, C-terminal domain"/>
    <property type="match status" value="1"/>
</dbReference>
<name>A0ABQ0LNN0_MYCCL</name>
<accession>A0ABQ0LNN0</accession>
<keyword evidence="1" id="KW-0285">Flavoprotein</keyword>
<keyword evidence="3" id="KW-0560">Oxidoreductase</keyword>
<dbReference type="EMBL" id="DF847819">
    <property type="protein sequence ID" value="GAT52621.1"/>
    <property type="molecule type" value="Genomic_DNA"/>
</dbReference>
<keyword evidence="7" id="KW-1185">Reference proteome</keyword>
<dbReference type="Gene3D" id="3.50.50.60">
    <property type="entry name" value="FAD/NAD(P)-binding domain"/>
    <property type="match status" value="1"/>
</dbReference>
<dbReference type="PRINTS" id="PR00420">
    <property type="entry name" value="RNGMNOXGNASE"/>
</dbReference>
<evidence type="ECO:0000259" key="5">
    <source>
        <dbReference type="Pfam" id="PF01494"/>
    </source>
</evidence>
<dbReference type="InterPro" id="IPR051104">
    <property type="entry name" value="FAD_monoxygenase"/>
</dbReference>
<evidence type="ECO:0000313" key="7">
    <source>
        <dbReference type="Proteomes" id="UP000815677"/>
    </source>
</evidence>
<evidence type="ECO:0000256" key="3">
    <source>
        <dbReference type="ARBA" id="ARBA00023002"/>
    </source>
</evidence>